<dbReference type="RefSeq" id="WP_311903721.1">
    <property type="nucleotide sequence ID" value="NZ_JARQDV010000002.1"/>
</dbReference>
<evidence type="ECO:0000256" key="1">
    <source>
        <dbReference type="ARBA" id="ARBA00007401"/>
    </source>
</evidence>
<gene>
    <name evidence="7" type="ORF">P7I32_05625</name>
</gene>
<feature type="domain" description="Glycoside hydrolase family 2" evidence="6">
    <location>
        <begin position="711"/>
        <end position="793"/>
    </location>
</feature>
<proteinExistence type="inferred from homology"/>
<dbReference type="AlphaFoldDB" id="A0AAW8UQN4"/>
<dbReference type="SUPFAM" id="SSF51445">
    <property type="entry name" value="(Trans)glycosidases"/>
    <property type="match status" value="1"/>
</dbReference>
<dbReference type="InterPro" id="IPR040605">
    <property type="entry name" value="Glyco_hydro2_dom5"/>
</dbReference>
<evidence type="ECO:0000256" key="2">
    <source>
        <dbReference type="ARBA" id="ARBA00022801"/>
    </source>
</evidence>
<evidence type="ECO:0000259" key="6">
    <source>
        <dbReference type="Pfam" id="PF18565"/>
    </source>
</evidence>
<dbReference type="Proteomes" id="UP001268896">
    <property type="component" value="Unassembled WGS sequence"/>
</dbReference>
<feature type="domain" description="Glycoside hydrolase family 2 catalytic" evidence="5">
    <location>
        <begin position="282"/>
        <end position="524"/>
    </location>
</feature>
<feature type="domain" description="Glycoside hydrolase family 2 immunoglobulin-like beta-sandwich" evidence="4">
    <location>
        <begin position="170"/>
        <end position="274"/>
    </location>
</feature>
<keyword evidence="2 7" id="KW-0378">Hydrolase</keyword>
<dbReference type="InterPro" id="IPR008979">
    <property type="entry name" value="Galactose-bd-like_sf"/>
</dbReference>
<protein>
    <submittedName>
        <fullName evidence="7">Glycoside hydrolase family 2 TIM barrel-domain containing protein</fullName>
    </submittedName>
</protein>
<dbReference type="Gene3D" id="3.20.20.80">
    <property type="entry name" value="Glycosidases"/>
    <property type="match status" value="1"/>
</dbReference>
<dbReference type="Pfam" id="PF02836">
    <property type="entry name" value="Glyco_hydro_2_C"/>
    <property type="match status" value="1"/>
</dbReference>
<sequence>MEKRFLNEWRFSKQEEKEAWTKDFDDSTWEKVTIPHDWGVSYPFEKHFSSGTGYLPGGIGWYRTKQSLQALGDLTNKVVKIHFEGVYKNARVWINGYHMGMRPSGYASFYYDLTEILTYNSDDSLLISVRVEHTDLADSRWYNGNGITRPVSLEIHDSIYIDEYGTSFSTPCVTDQQAELVIEHRLVNTLKQDRVVRIEQMLESLQTEKVMNISQEIQLNAGERRTVTLKAKIEKPELWSPEVPNLYQLRTKLSYQEESLKENESVYNEYVGIRSFQFDVNEGFSLNGQQLKIKGVCLHEDAGSFGTAVPMEVWVRRLIKLKEMGANAIRMAHNPHSFALYRLCDTMGFLVFDEAFDEWENPKNKWWQGHNVYPPKLEGAAEHFPTWYEKDLENMILRNRNHPSIIAWSIGNEIDYPNDPYASPLFAEMTGNNDNSKPEAERIYNPHRPDMRRLRTIAEKLVRLSKTLDPTRPVTLAAAFPELSTKIGLIDHLDVVGYNYKEHLYEEDHRKFPDKPFIGSENSHGFKEWQTANTLPYIAGQFLWTGIDYLGEAHGWPIHGSGAGLLTLAGIEKPSYYKRKSWWSQEPTVYLTTIPYEKNKRRAEWEPTYRKWSYPAEQEIEVRCYTNAKEVRLKVGNLEVPNVRYDDTFGYYVARINYQPKTLSVEAVFEETILHDEIRPEAAPTALVAMNYEIPQRWREKLAATDLTLNKNLHQIECQVLDYAENPIAAEVMVYLEVENGTLLGLENGDLADTTAYTESFRRTMQGKLLCFVAGARKKETVVTLRSPGLPDTRLILKNREGST</sequence>
<organism evidence="7 8">
    <name type="scientific">Enterococcus casseliflavus</name>
    <name type="common">Enterococcus flavescens</name>
    <dbReference type="NCBI Taxonomy" id="37734"/>
    <lineage>
        <taxon>Bacteria</taxon>
        <taxon>Bacillati</taxon>
        <taxon>Bacillota</taxon>
        <taxon>Bacilli</taxon>
        <taxon>Lactobacillales</taxon>
        <taxon>Enterococcaceae</taxon>
        <taxon>Enterococcus</taxon>
    </lineage>
</organism>
<dbReference type="InterPro" id="IPR006102">
    <property type="entry name" value="Ig-like_GH2"/>
</dbReference>
<dbReference type="EMBL" id="JARQDV010000002">
    <property type="protein sequence ID" value="MDT2964081.1"/>
    <property type="molecule type" value="Genomic_DNA"/>
</dbReference>
<dbReference type="PANTHER" id="PTHR42732">
    <property type="entry name" value="BETA-GALACTOSIDASE"/>
    <property type="match status" value="1"/>
</dbReference>
<keyword evidence="3" id="KW-0326">Glycosidase</keyword>
<name>A0AAW8UQN4_ENTCA</name>
<dbReference type="InterPro" id="IPR036156">
    <property type="entry name" value="Beta-gal/glucu_dom_sf"/>
</dbReference>
<dbReference type="GO" id="GO:0005975">
    <property type="term" value="P:carbohydrate metabolic process"/>
    <property type="evidence" value="ECO:0007669"/>
    <property type="project" value="InterPro"/>
</dbReference>
<dbReference type="SUPFAM" id="SSF49303">
    <property type="entry name" value="beta-Galactosidase/glucuronidase domain"/>
    <property type="match status" value="1"/>
</dbReference>
<dbReference type="InterPro" id="IPR051913">
    <property type="entry name" value="GH2_Domain-Containing"/>
</dbReference>
<dbReference type="GO" id="GO:0004553">
    <property type="term" value="F:hydrolase activity, hydrolyzing O-glycosyl compounds"/>
    <property type="evidence" value="ECO:0007669"/>
    <property type="project" value="InterPro"/>
</dbReference>
<reference evidence="7" key="1">
    <citation type="submission" date="2023-03" db="EMBL/GenBank/DDBJ databases">
        <authorList>
            <person name="Shen W."/>
            <person name="Cai J."/>
        </authorList>
    </citation>
    <scope>NUCLEOTIDE SEQUENCE</scope>
    <source>
        <strain evidence="7">K72-2</strain>
    </source>
</reference>
<dbReference type="InterPro" id="IPR017853">
    <property type="entry name" value="GH"/>
</dbReference>
<evidence type="ECO:0000259" key="4">
    <source>
        <dbReference type="Pfam" id="PF00703"/>
    </source>
</evidence>
<evidence type="ECO:0000313" key="7">
    <source>
        <dbReference type="EMBL" id="MDT2964081.1"/>
    </source>
</evidence>
<dbReference type="InterPro" id="IPR006103">
    <property type="entry name" value="Glyco_hydro_2_cat"/>
</dbReference>
<dbReference type="Pfam" id="PF18565">
    <property type="entry name" value="Glyco_hydro2_C5"/>
    <property type="match status" value="1"/>
</dbReference>
<evidence type="ECO:0000313" key="8">
    <source>
        <dbReference type="Proteomes" id="UP001268896"/>
    </source>
</evidence>
<dbReference type="InterPro" id="IPR013783">
    <property type="entry name" value="Ig-like_fold"/>
</dbReference>
<dbReference type="SUPFAM" id="SSF49785">
    <property type="entry name" value="Galactose-binding domain-like"/>
    <property type="match status" value="1"/>
</dbReference>
<dbReference type="InterPro" id="IPR006101">
    <property type="entry name" value="Glyco_hydro_2"/>
</dbReference>
<comment type="similarity">
    <text evidence="1">Belongs to the glycosyl hydrolase 2 family.</text>
</comment>
<dbReference type="PRINTS" id="PR00132">
    <property type="entry name" value="GLHYDRLASE2"/>
</dbReference>
<comment type="caution">
    <text evidence="7">The sequence shown here is derived from an EMBL/GenBank/DDBJ whole genome shotgun (WGS) entry which is preliminary data.</text>
</comment>
<evidence type="ECO:0000256" key="3">
    <source>
        <dbReference type="ARBA" id="ARBA00023295"/>
    </source>
</evidence>
<dbReference type="Gene3D" id="2.60.40.10">
    <property type="entry name" value="Immunoglobulins"/>
    <property type="match status" value="2"/>
</dbReference>
<dbReference type="Pfam" id="PF00703">
    <property type="entry name" value="Glyco_hydro_2"/>
    <property type="match status" value="1"/>
</dbReference>
<dbReference type="Gene3D" id="2.60.120.260">
    <property type="entry name" value="Galactose-binding domain-like"/>
    <property type="match status" value="1"/>
</dbReference>
<dbReference type="PANTHER" id="PTHR42732:SF1">
    <property type="entry name" value="BETA-MANNOSIDASE"/>
    <property type="match status" value="1"/>
</dbReference>
<evidence type="ECO:0000259" key="5">
    <source>
        <dbReference type="Pfam" id="PF02836"/>
    </source>
</evidence>
<accession>A0AAW8UQN4</accession>